<keyword evidence="2 5" id="KW-0812">Transmembrane</keyword>
<feature type="transmembrane region" description="Helical" evidence="5">
    <location>
        <begin position="468"/>
        <end position="494"/>
    </location>
</feature>
<feature type="transmembrane region" description="Helical" evidence="5">
    <location>
        <begin position="350"/>
        <end position="368"/>
    </location>
</feature>
<reference evidence="7" key="3">
    <citation type="submission" date="2025-09" db="UniProtKB">
        <authorList>
            <consortium name="Ensembl"/>
        </authorList>
    </citation>
    <scope>IDENTIFICATION</scope>
    <source>
        <strain evidence="7">Isolate ISIS603380</strain>
    </source>
</reference>
<organism evidence="7 8">
    <name type="scientific">Loxodonta africana</name>
    <name type="common">African elephant</name>
    <dbReference type="NCBI Taxonomy" id="9785"/>
    <lineage>
        <taxon>Eukaryota</taxon>
        <taxon>Metazoa</taxon>
        <taxon>Chordata</taxon>
        <taxon>Craniata</taxon>
        <taxon>Vertebrata</taxon>
        <taxon>Euteleostomi</taxon>
        <taxon>Mammalia</taxon>
        <taxon>Eutheria</taxon>
        <taxon>Afrotheria</taxon>
        <taxon>Proboscidea</taxon>
        <taxon>Elephantidae</taxon>
        <taxon>Loxodonta</taxon>
    </lineage>
</organism>
<name>G3UJI5_LOXAF</name>
<evidence type="ECO:0000256" key="3">
    <source>
        <dbReference type="ARBA" id="ARBA00022989"/>
    </source>
</evidence>
<keyword evidence="4 5" id="KW-0472">Membrane</keyword>
<dbReference type="CDD" id="cd17374">
    <property type="entry name" value="MFS_OAT"/>
    <property type="match status" value="1"/>
</dbReference>
<sequence>MAFQELLDKAGGQGRFQILQMILLLTSIGIANIHCLLENFTAAVPGHRCWVRVLDNDTVSANGTEILNSDVLLRISIPLDSNLRPEKCRRFLHTQWQFLQLNGTFPNMSEPDTEPCVDGWVYDRSIFSSTIVNEWDLVCGSQILKSVSQFIFMIGGLMGSLMFGHLADRFGRRLVLRWCVLQLAVFGTCVAFAPTFLIYCSLRFLSGFSSMGVTVNCGLLTSEWTVTKSKALVTTLGNCASSIGQIILGGLGVAIQEWRILQLVVSVPFFVFILPSRWLVESARWLIVNDKSDEGLKELRKVACINGIKNAGETLTMEVLRLTMQEELKAAQTKTSAFDLFRTPNMRKRMCVLCLLRFSTSLSFYGLALNLQYLGTNISLFQILFGAVTLPARCIALLALNHMGRRISHILFMFLSGLFILTTVFVAKEMQTVIVTLAALGICTVSATSTSIAVYRNELIPTTLSCRGTALGIILVASRIGGTLAPLMMTLAVYMPLLPWIIYGVSPILVGFLVVFLPETRDLPLPDTIQDVENR</sequence>
<evidence type="ECO:0000313" key="7">
    <source>
        <dbReference type="Ensembl" id="ENSLAFP00000027994.1"/>
    </source>
</evidence>
<feature type="transmembrane region" description="Helical" evidence="5">
    <location>
        <begin position="407"/>
        <end position="427"/>
    </location>
</feature>
<comment type="subcellular location">
    <subcellularLocation>
        <location evidence="1">Membrane</location>
        <topology evidence="1">Multi-pass membrane protein</topology>
    </subcellularLocation>
</comment>
<gene>
    <name evidence="7" type="primary">SLC22A9</name>
</gene>
<dbReference type="FunFam" id="1.20.1250.20:FF:000023">
    <property type="entry name" value="Solute carrier family 22 member 6"/>
    <property type="match status" value="1"/>
</dbReference>
<dbReference type="Ensembl" id="ENSLAFT00000033276.1">
    <property type="protein sequence ID" value="ENSLAFP00000027994.1"/>
    <property type="gene ID" value="ENSLAFG00000012501.2"/>
</dbReference>
<dbReference type="SUPFAM" id="SSF103473">
    <property type="entry name" value="MFS general substrate transporter"/>
    <property type="match status" value="1"/>
</dbReference>
<evidence type="ECO:0000313" key="8">
    <source>
        <dbReference type="Proteomes" id="UP000007646"/>
    </source>
</evidence>
<dbReference type="Gene3D" id="1.20.1250.20">
    <property type="entry name" value="MFS general substrate transporter like domains"/>
    <property type="match status" value="1"/>
</dbReference>
<proteinExistence type="predicted"/>
<dbReference type="InterPro" id="IPR020846">
    <property type="entry name" value="MFS_dom"/>
</dbReference>
<protein>
    <submittedName>
        <fullName evidence="7">Solute carrier family 22 member 9</fullName>
    </submittedName>
</protein>
<dbReference type="GO" id="GO:0022857">
    <property type="term" value="F:transmembrane transporter activity"/>
    <property type="evidence" value="ECO:0007669"/>
    <property type="project" value="InterPro"/>
</dbReference>
<dbReference type="GeneTree" id="ENSGT00940000161239"/>
<feature type="domain" description="Major facilitator superfamily (MFS) profile" evidence="6">
    <location>
        <begin position="66"/>
        <end position="522"/>
    </location>
</feature>
<feature type="transmembrane region" description="Helical" evidence="5">
    <location>
        <begin position="380"/>
        <end position="400"/>
    </location>
</feature>
<evidence type="ECO:0000256" key="2">
    <source>
        <dbReference type="ARBA" id="ARBA00022692"/>
    </source>
</evidence>
<feature type="transmembrane region" description="Helical" evidence="5">
    <location>
        <begin position="260"/>
        <end position="280"/>
    </location>
</feature>
<feature type="transmembrane region" description="Helical" evidence="5">
    <location>
        <begin position="500"/>
        <end position="517"/>
    </location>
</feature>
<dbReference type="PANTHER" id="PTHR24064">
    <property type="entry name" value="SOLUTE CARRIER FAMILY 22 MEMBER"/>
    <property type="match status" value="1"/>
</dbReference>
<feature type="transmembrane region" description="Helical" evidence="5">
    <location>
        <begin position="147"/>
        <end position="167"/>
    </location>
</feature>
<keyword evidence="8" id="KW-1185">Reference proteome</keyword>
<keyword evidence="3 5" id="KW-1133">Transmembrane helix</keyword>
<reference evidence="7 8" key="1">
    <citation type="submission" date="2009-06" db="EMBL/GenBank/DDBJ databases">
        <title>The Genome Sequence of Loxodonta africana (African elephant).</title>
        <authorList>
            <person name="Di Palma F."/>
            <person name="Heiman D."/>
            <person name="Young S."/>
            <person name="Johnson J."/>
            <person name="Lander E.S."/>
            <person name="Lindblad-Toh K."/>
        </authorList>
    </citation>
    <scope>NUCLEOTIDE SEQUENCE [LARGE SCALE GENOMIC DNA]</scope>
    <source>
        <strain evidence="7 8">Isolate ISIS603380</strain>
    </source>
</reference>
<dbReference type="Pfam" id="PF00083">
    <property type="entry name" value="Sugar_tr"/>
    <property type="match status" value="1"/>
</dbReference>
<dbReference type="InterPro" id="IPR005828">
    <property type="entry name" value="MFS_sugar_transport-like"/>
</dbReference>
<dbReference type="PROSITE" id="PS50850">
    <property type="entry name" value="MFS"/>
    <property type="match status" value="1"/>
</dbReference>
<evidence type="ECO:0000256" key="1">
    <source>
        <dbReference type="ARBA" id="ARBA00004141"/>
    </source>
</evidence>
<reference evidence="7" key="2">
    <citation type="submission" date="2025-08" db="UniProtKB">
        <authorList>
            <consortium name="Ensembl"/>
        </authorList>
    </citation>
    <scope>IDENTIFICATION</scope>
    <source>
        <strain evidence="7">Isolate ISIS603380</strain>
    </source>
</reference>
<feature type="transmembrane region" description="Helical" evidence="5">
    <location>
        <begin position="433"/>
        <end position="456"/>
    </location>
</feature>
<evidence type="ECO:0000256" key="4">
    <source>
        <dbReference type="ARBA" id="ARBA00023136"/>
    </source>
</evidence>
<evidence type="ECO:0000259" key="6">
    <source>
        <dbReference type="PROSITE" id="PS50850"/>
    </source>
</evidence>
<dbReference type="Proteomes" id="UP000007646">
    <property type="component" value="Unassembled WGS sequence"/>
</dbReference>
<evidence type="ECO:0000256" key="5">
    <source>
        <dbReference type="SAM" id="Phobius"/>
    </source>
</evidence>
<dbReference type="GO" id="GO:0016020">
    <property type="term" value="C:membrane"/>
    <property type="evidence" value="ECO:0007669"/>
    <property type="project" value="UniProtKB-SubCell"/>
</dbReference>
<feature type="transmembrane region" description="Helical" evidence="5">
    <location>
        <begin position="174"/>
        <end position="198"/>
    </location>
</feature>
<accession>G3UJI5</accession>
<dbReference type="AlphaFoldDB" id="G3UJI5"/>
<dbReference type="InterPro" id="IPR036259">
    <property type="entry name" value="MFS_trans_sf"/>
</dbReference>